<dbReference type="Ensembl" id="ENSCCRT00020094387.1">
    <property type="protein sequence ID" value="ENSCCRP00020086267.1"/>
    <property type="gene ID" value="ENSCCRG00020039721.1"/>
</dbReference>
<organism evidence="11 12">
    <name type="scientific">Cyprinus carpio</name>
    <name type="common">Common carp</name>
    <dbReference type="NCBI Taxonomy" id="7962"/>
    <lineage>
        <taxon>Eukaryota</taxon>
        <taxon>Metazoa</taxon>
        <taxon>Chordata</taxon>
        <taxon>Craniata</taxon>
        <taxon>Vertebrata</taxon>
        <taxon>Euteleostomi</taxon>
        <taxon>Actinopterygii</taxon>
        <taxon>Neopterygii</taxon>
        <taxon>Teleostei</taxon>
        <taxon>Ostariophysi</taxon>
        <taxon>Cypriniformes</taxon>
        <taxon>Cyprinidae</taxon>
        <taxon>Cyprininae</taxon>
        <taxon>Cyprinus</taxon>
    </lineage>
</organism>
<dbReference type="EC" id="2.7.11.1" evidence="2"/>
<dbReference type="PANTHER" id="PTHR22984">
    <property type="entry name" value="SERINE/THREONINE-PROTEIN KINASE PIM"/>
    <property type="match status" value="1"/>
</dbReference>
<dbReference type="InterPro" id="IPR051138">
    <property type="entry name" value="PIM_Ser/Thr_kinase"/>
</dbReference>
<dbReference type="InterPro" id="IPR008271">
    <property type="entry name" value="Ser/Thr_kinase_AS"/>
</dbReference>
<evidence type="ECO:0000256" key="1">
    <source>
        <dbReference type="ARBA" id="ARBA00005505"/>
    </source>
</evidence>
<evidence type="ECO:0000313" key="12">
    <source>
        <dbReference type="Proteomes" id="UP000694701"/>
    </source>
</evidence>
<evidence type="ECO:0000256" key="8">
    <source>
        <dbReference type="ARBA" id="ARBA00047899"/>
    </source>
</evidence>
<keyword evidence="5" id="KW-0547">Nucleotide-binding</keyword>
<dbReference type="SUPFAM" id="SSF56112">
    <property type="entry name" value="Protein kinase-like (PK-like)"/>
    <property type="match status" value="1"/>
</dbReference>
<keyword evidence="6" id="KW-0418">Kinase</keyword>
<proteinExistence type="inferred from homology"/>
<evidence type="ECO:0000313" key="11">
    <source>
        <dbReference type="Ensembl" id="ENSCCRP00020086267.1"/>
    </source>
</evidence>
<keyword evidence="3" id="KW-0723">Serine/threonine-protein kinase</keyword>
<dbReference type="PROSITE" id="PS00108">
    <property type="entry name" value="PROTEIN_KINASE_ST"/>
    <property type="match status" value="1"/>
</dbReference>
<dbReference type="SMART" id="SM00220">
    <property type="entry name" value="S_TKc"/>
    <property type="match status" value="1"/>
</dbReference>
<dbReference type="GO" id="GO:0005737">
    <property type="term" value="C:cytoplasm"/>
    <property type="evidence" value="ECO:0007669"/>
    <property type="project" value="TreeGrafter"/>
</dbReference>
<sequence>DLSLEGPPVKSMMTGVLTSSQIDATSDSSDDVPQTIVCATSSCSDNIPQATVRATSDCSYDVLTVTVRAASSYSDDVPKATCRATSDCSDDVFKVTVSATSDSSDDVPQSIVCATSVCSEDVLKAAVRGMSDLSDDVLKSTVHATSDCSDNVPQATVHATSDRSDDVLNATVRAVSDCKTVIYLLTDISSWHYIIGSQLGKGGFGTIYTATRFDECLQSYIHHNNCFSSRTVIPPLPLEVALLILANQDTSVPEIVQLLDKHVEPDHYVLVIEHPMPFEEFNWFVLLQIMTIEEDVVLLHWDIKMENLLINPDTLKVKLIEFGCGDFLIEAGWTSFLKPAAVWSLGILLFTSSSSFCTECCDFIRCCLHIDTKQWIKLENLCLHNWFKVLITF</sequence>
<dbReference type="InterPro" id="IPR011009">
    <property type="entry name" value="Kinase-like_dom_sf"/>
</dbReference>
<feature type="domain" description="Protein kinase" evidence="10">
    <location>
        <begin position="193"/>
        <end position="387"/>
    </location>
</feature>
<reference evidence="11" key="1">
    <citation type="submission" date="2025-08" db="UniProtKB">
        <authorList>
            <consortium name="Ensembl"/>
        </authorList>
    </citation>
    <scope>IDENTIFICATION</scope>
</reference>
<comment type="similarity">
    <text evidence="1">Belongs to the protein kinase superfamily. CAMK Ser/Thr protein kinase family. PIM subfamily.</text>
</comment>
<evidence type="ECO:0000256" key="7">
    <source>
        <dbReference type="ARBA" id="ARBA00022840"/>
    </source>
</evidence>
<evidence type="ECO:0000256" key="9">
    <source>
        <dbReference type="ARBA" id="ARBA00048679"/>
    </source>
</evidence>
<dbReference type="GO" id="GO:0004674">
    <property type="term" value="F:protein serine/threonine kinase activity"/>
    <property type="evidence" value="ECO:0007669"/>
    <property type="project" value="UniProtKB-KW"/>
</dbReference>
<dbReference type="Gene3D" id="3.30.200.20">
    <property type="entry name" value="Phosphorylase Kinase, domain 1"/>
    <property type="match status" value="1"/>
</dbReference>
<evidence type="ECO:0000256" key="3">
    <source>
        <dbReference type="ARBA" id="ARBA00022527"/>
    </source>
</evidence>
<dbReference type="AlphaFoldDB" id="A0A8C2IY71"/>
<dbReference type="GO" id="GO:0007346">
    <property type="term" value="P:regulation of mitotic cell cycle"/>
    <property type="evidence" value="ECO:0007669"/>
    <property type="project" value="TreeGrafter"/>
</dbReference>
<name>A0A8C2IY71_CYPCA</name>
<accession>A0A8C2IY71</accession>
<protein>
    <recommendedName>
        <fullName evidence="2">non-specific serine/threonine protein kinase</fullName>
        <ecNumber evidence="2">2.7.11.1</ecNumber>
    </recommendedName>
</protein>
<evidence type="ECO:0000256" key="6">
    <source>
        <dbReference type="ARBA" id="ARBA00022777"/>
    </source>
</evidence>
<evidence type="ECO:0000259" key="10">
    <source>
        <dbReference type="SMART" id="SM00220"/>
    </source>
</evidence>
<dbReference type="GO" id="GO:0005524">
    <property type="term" value="F:ATP binding"/>
    <property type="evidence" value="ECO:0007669"/>
    <property type="project" value="UniProtKB-KW"/>
</dbReference>
<evidence type="ECO:0000256" key="2">
    <source>
        <dbReference type="ARBA" id="ARBA00012513"/>
    </source>
</evidence>
<comment type="catalytic activity">
    <reaction evidence="9">
        <text>L-seryl-[protein] + ATP = O-phospho-L-seryl-[protein] + ADP + H(+)</text>
        <dbReference type="Rhea" id="RHEA:17989"/>
        <dbReference type="Rhea" id="RHEA-COMP:9863"/>
        <dbReference type="Rhea" id="RHEA-COMP:11604"/>
        <dbReference type="ChEBI" id="CHEBI:15378"/>
        <dbReference type="ChEBI" id="CHEBI:29999"/>
        <dbReference type="ChEBI" id="CHEBI:30616"/>
        <dbReference type="ChEBI" id="CHEBI:83421"/>
        <dbReference type="ChEBI" id="CHEBI:456216"/>
        <dbReference type="EC" id="2.7.11.1"/>
    </reaction>
</comment>
<evidence type="ECO:0000256" key="5">
    <source>
        <dbReference type="ARBA" id="ARBA00022741"/>
    </source>
</evidence>
<keyword evidence="7" id="KW-0067">ATP-binding</keyword>
<dbReference type="Gene3D" id="1.10.510.10">
    <property type="entry name" value="Transferase(Phosphotransferase) domain 1"/>
    <property type="match status" value="1"/>
</dbReference>
<dbReference type="GO" id="GO:0043066">
    <property type="term" value="P:negative regulation of apoptotic process"/>
    <property type="evidence" value="ECO:0007669"/>
    <property type="project" value="TreeGrafter"/>
</dbReference>
<keyword evidence="4" id="KW-0808">Transferase</keyword>
<dbReference type="InterPro" id="IPR000719">
    <property type="entry name" value="Prot_kinase_dom"/>
</dbReference>
<comment type="catalytic activity">
    <reaction evidence="8">
        <text>L-threonyl-[protein] + ATP = O-phospho-L-threonyl-[protein] + ADP + H(+)</text>
        <dbReference type="Rhea" id="RHEA:46608"/>
        <dbReference type="Rhea" id="RHEA-COMP:11060"/>
        <dbReference type="Rhea" id="RHEA-COMP:11605"/>
        <dbReference type="ChEBI" id="CHEBI:15378"/>
        <dbReference type="ChEBI" id="CHEBI:30013"/>
        <dbReference type="ChEBI" id="CHEBI:30616"/>
        <dbReference type="ChEBI" id="CHEBI:61977"/>
        <dbReference type="ChEBI" id="CHEBI:456216"/>
        <dbReference type="EC" id="2.7.11.1"/>
    </reaction>
</comment>
<dbReference type="Proteomes" id="UP000694701">
    <property type="component" value="Unplaced"/>
</dbReference>
<dbReference type="PANTHER" id="PTHR22984:SF11">
    <property type="entry name" value="AURORA KINASE-RELATED"/>
    <property type="match status" value="1"/>
</dbReference>
<evidence type="ECO:0000256" key="4">
    <source>
        <dbReference type="ARBA" id="ARBA00022679"/>
    </source>
</evidence>